<keyword evidence="2" id="KW-1185">Reference proteome</keyword>
<reference evidence="1 2" key="1">
    <citation type="submission" date="2019-06" db="EMBL/GenBank/DDBJ databases">
        <title>Whole genome shotgun sequence of Brevibacillus formosus NBRC 15716.</title>
        <authorList>
            <person name="Hosoyama A."/>
            <person name="Uohara A."/>
            <person name="Ohji S."/>
            <person name="Ichikawa N."/>
        </authorList>
    </citation>
    <scope>NUCLEOTIDE SEQUENCE [LARGE SCALE GENOMIC DNA]</scope>
    <source>
        <strain evidence="1 2">NBRC 15716</strain>
    </source>
</reference>
<organism evidence="1 2">
    <name type="scientific">Brevibacillus formosus</name>
    <dbReference type="NCBI Taxonomy" id="54913"/>
    <lineage>
        <taxon>Bacteria</taxon>
        <taxon>Bacillati</taxon>
        <taxon>Bacillota</taxon>
        <taxon>Bacilli</taxon>
        <taxon>Bacillales</taxon>
        <taxon>Paenibacillaceae</taxon>
        <taxon>Brevibacillus</taxon>
    </lineage>
</organism>
<gene>
    <name evidence="1" type="ORF">BFO01nite_18110</name>
</gene>
<dbReference type="EMBL" id="BJOL01000010">
    <property type="protein sequence ID" value="GED57679.1"/>
    <property type="molecule type" value="Genomic_DNA"/>
</dbReference>
<evidence type="ECO:0000313" key="1">
    <source>
        <dbReference type="EMBL" id="GED57679.1"/>
    </source>
</evidence>
<evidence type="ECO:0000313" key="2">
    <source>
        <dbReference type="Proteomes" id="UP000319498"/>
    </source>
</evidence>
<sequence>MFIGIAHTNDFSVLHGGGTSYFNAVSYSDCAAISHDRLPR</sequence>
<dbReference type="Proteomes" id="UP000319498">
    <property type="component" value="Unassembled WGS sequence"/>
</dbReference>
<protein>
    <submittedName>
        <fullName evidence="1">Uncharacterized protein</fullName>
    </submittedName>
</protein>
<accession>A0ABQ0T518</accession>
<proteinExistence type="predicted"/>
<comment type="caution">
    <text evidence="1">The sequence shown here is derived from an EMBL/GenBank/DDBJ whole genome shotgun (WGS) entry which is preliminary data.</text>
</comment>
<name>A0ABQ0T518_9BACL</name>